<dbReference type="RefSeq" id="WP_145662974.1">
    <property type="nucleotide sequence ID" value="NZ_VIWO01000001.1"/>
</dbReference>
<evidence type="ECO:0000313" key="1">
    <source>
        <dbReference type="EMBL" id="TWF45029.1"/>
    </source>
</evidence>
<keyword evidence="2" id="KW-1185">Reference proteome</keyword>
<evidence type="ECO:0000313" key="2">
    <source>
        <dbReference type="Proteomes" id="UP000320811"/>
    </source>
</evidence>
<protein>
    <submittedName>
        <fullName evidence="1">Uncharacterized protein</fullName>
    </submittedName>
</protein>
<name>A0A561Q3W6_9BACT</name>
<comment type="caution">
    <text evidence="1">The sequence shown here is derived from an EMBL/GenBank/DDBJ whole genome shotgun (WGS) entry which is preliminary data.</text>
</comment>
<dbReference type="Proteomes" id="UP000320811">
    <property type="component" value="Unassembled WGS sequence"/>
</dbReference>
<organism evidence="1 2">
    <name type="scientific">Chitinophaga polysaccharea</name>
    <dbReference type="NCBI Taxonomy" id="1293035"/>
    <lineage>
        <taxon>Bacteria</taxon>
        <taxon>Pseudomonadati</taxon>
        <taxon>Bacteroidota</taxon>
        <taxon>Chitinophagia</taxon>
        <taxon>Chitinophagales</taxon>
        <taxon>Chitinophagaceae</taxon>
        <taxon>Chitinophaga</taxon>
    </lineage>
</organism>
<accession>A0A561Q3W6</accession>
<sequence>MKDVTHTPLFECMMTGEIDGHPYDLHNDYQCIKIHLNGAEKKLQLRFINDDYKIIVEFHQVTVTNFAISPEKAGKTGTLDQFYRGRFKFNNNLHEISSSGKYYYYLALLENDTIELLAKRVTMAISRLNS</sequence>
<dbReference type="EMBL" id="VIWO01000001">
    <property type="protein sequence ID" value="TWF45029.1"/>
    <property type="molecule type" value="Genomic_DNA"/>
</dbReference>
<dbReference type="OrthoDB" id="709193at2"/>
<reference evidence="1 2" key="1">
    <citation type="submission" date="2019-06" db="EMBL/GenBank/DDBJ databases">
        <title>Sorghum-associated microbial communities from plants grown in Nebraska, USA.</title>
        <authorList>
            <person name="Schachtman D."/>
        </authorList>
    </citation>
    <scope>NUCLEOTIDE SEQUENCE [LARGE SCALE GENOMIC DNA]</scope>
    <source>
        <strain evidence="1 2">1209</strain>
    </source>
</reference>
<dbReference type="AlphaFoldDB" id="A0A561Q3W6"/>
<proteinExistence type="predicted"/>
<gene>
    <name evidence="1" type="ORF">FHW36_101955</name>
</gene>